<dbReference type="InterPro" id="IPR055170">
    <property type="entry name" value="GFO_IDH_MocA-like_dom"/>
</dbReference>
<feature type="domain" description="Gfo/Idh/MocA-like oxidoreductase N-terminal" evidence="1">
    <location>
        <begin position="10"/>
        <end position="68"/>
    </location>
</feature>
<dbReference type="Pfam" id="PF01408">
    <property type="entry name" value="GFO_IDH_MocA"/>
    <property type="match status" value="1"/>
</dbReference>
<dbReference type="PANTHER" id="PTHR43377">
    <property type="entry name" value="BILIVERDIN REDUCTASE A"/>
    <property type="match status" value="1"/>
</dbReference>
<protein>
    <recommendedName>
        <fullName evidence="5">Gfo/Idh/MocA-like oxidoreductase N-terminal domain-containing protein</fullName>
    </recommendedName>
</protein>
<feature type="domain" description="GFO/IDH/MocA-like oxidoreductase" evidence="2">
    <location>
        <begin position="102"/>
        <end position="225"/>
    </location>
</feature>
<sequence>MEKQQILGFNPSLGRCREVAREYGVRTFTSFEEAELASPDVYVICTPPLHHHEYFLRAAKKKKHFFVEAATCTLGYRELYPLLDGAFVAAPSCTFRYFPGVMEIKRLLEEGVIGRALSFNHYLGQYLPDWHPYEDYREVYFSKKETGGAREMFPYELIWLTGAFHSSVKSVTGLRGKISELEMTADDVYAAIVQFDNGIIGTMMIDLLNRKACRTLKIIGTEGTIDWDWLGKTLRVYRTETKAEHVIDLDSGKKIGAYQTGEEAYEAEIGAFLAAIEGKKSYPYSFQDDEALLRHLDAFQEIV</sequence>
<dbReference type="SUPFAM" id="SSF55347">
    <property type="entry name" value="Glyceraldehyde-3-phosphate dehydrogenase-like, C-terminal domain"/>
    <property type="match status" value="1"/>
</dbReference>
<proteinExistence type="predicted"/>
<evidence type="ECO:0000313" key="3">
    <source>
        <dbReference type="EMBL" id="OGH69525.1"/>
    </source>
</evidence>
<dbReference type="SUPFAM" id="SSF51735">
    <property type="entry name" value="NAD(P)-binding Rossmann-fold domains"/>
    <property type="match status" value="1"/>
</dbReference>
<dbReference type="STRING" id="1798683.A3C90_00195"/>
<dbReference type="InterPro" id="IPR051450">
    <property type="entry name" value="Gfo/Idh/MocA_Oxidoreductases"/>
</dbReference>
<organism evidence="3 4">
    <name type="scientific">Candidatus Magasanikbacteria bacterium RIFCSPHIGHO2_02_FULL_51_14</name>
    <dbReference type="NCBI Taxonomy" id="1798683"/>
    <lineage>
        <taxon>Bacteria</taxon>
        <taxon>Candidatus Magasanikiibacteriota</taxon>
    </lineage>
</organism>
<dbReference type="InterPro" id="IPR036291">
    <property type="entry name" value="NAD(P)-bd_dom_sf"/>
</dbReference>
<gene>
    <name evidence="3" type="ORF">A3C90_00195</name>
</gene>
<reference evidence="3 4" key="1">
    <citation type="journal article" date="2016" name="Nat. Commun.">
        <title>Thousands of microbial genomes shed light on interconnected biogeochemical processes in an aquifer system.</title>
        <authorList>
            <person name="Anantharaman K."/>
            <person name="Brown C.T."/>
            <person name="Hug L.A."/>
            <person name="Sharon I."/>
            <person name="Castelle C.J."/>
            <person name="Probst A.J."/>
            <person name="Thomas B.C."/>
            <person name="Singh A."/>
            <person name="Wilkins M.J."/>
            <person name="Karaoz U."/>
            <person name="Brodie E.L."/>
            <person name="Williams K.H."/>
            <person name="Hubbard S.S."/>
            <person name="Banfield J.F."/>
        </authorList>
    </citation>
    <scope>NUCLEOTIDE SEQUENCE [LARGE SCALE GENOMIC DNA]</scope>
</reference>
<dbReference type="GO" id="GO:0000166">
    <property type="term" value="F:nucleotide binding"/>
    <property type="evidence" value="ECO:0007669"/>
    <property type="project" value="InterPro"/>
</dbReference>
<name>A0A1F6MD35_9BACT</name>
<dbReference type="Gene3D" id="3.30.360.10">
    <property type="entry name" value="Dihydrodipicolinate Reductase, domain 2"/>
    <property type="match status" value="1"/>
</dbReference>
<dbReference type="Proteomes" id="UP000177457">
    <property type="component" value="Unassembled WGS sequence"/>
</dbReference>
<dbReference type="AlphaFoldDB" id="A0A1F6MD35"/>
<dbReference type="PANTHER" id="PTHR43377:SF1">
    <property type="entry name" value="BILIVERDIN REDUCTASE A"/>
    <property type="match status" value="1"/>
</dbReference>
<dbReference type="Gene3D" id="3.40.50.720">
    <property type="entry name" value="NAD(P)-binding Rossmann-like Domain"/>
    <property type="match status" value="1"/>
</dbReference>
<comment type="caution">
    <text evidence="3">The sequence shown here is derived from an EMBL/GenBank/DDBJ whole genome shotgun (WGS) entry which is preliminary data.</text>
</comment>
<dbReference type="EMBL" id="MFQE01000077">
    <property type="protein sequence ID" value="OGH69525.1"/>
    <property type="molecule type" value="Genomic_DNA"/>
</dbReference>
<evidence type="ECO:0000313" key="4">
    <source>
        <dbReference type="Proteomes" id="UP000177457"/>
    </source>
</evidence>
<evidence type="ECO:0000259" key="1">
    <source>
        <dbReference type="Pfam" id="PF01408"/>
    </source>
</evidence>
<dbReference type="InterPro" id="IPR000683">
    <property type="entry name" value="Gfo/Idh/MocA-like_OxRdtase_N"/>
</dbReference>
<evidence type="ECO:0000259" key="2">
    <source>
        <dbReference type="Pfam" id="PF22725"/>
    </source>
</evidence>
<dbReference type="Pfam" id="PF22725">
    <property type="entry name" value="GFO_IDH_MocA_C3"/>
    <property type="match status" value="1"/>
</dbReference>
<evidence type="ECO:0008006" key="5">
    <source>
        <dbReference type="Google" id="ProtNLM"/>
    </source>
</evidence>
<accession>A0A1F6MD35</accession>